<reference evidence="2" key="1">
    <citation type="submission" date="2021-04" db="EMBL/GenBank/DDBJ databases">
        <title>Genome based classification of Actinospica acidithermotolerans sp. nov., an actinobacterium isolated from an Indonesian hot spring.</title>
        <authorList>
            <person name="Kusuma A.B."/>
            <person name="Putra K.E."/>
            <person name="Nafisah S."/>
            <person name="Loh J."/>
            <person name="Nouioui I."/>
            <person name="Goodfellow M."/>
        </authorList>
    </citation>
    <scope>NUCLEOTIDE SEQUENCE</scope>
    <source>
        <strain evidence="2">CSCA 57</strain>
    </source>
</reference>
<evidence type="ECO:0000256" key="1">
    <source>
        <dbReference type="SAM" id="MobiDB-lite"/>
    </source>
</evidence>
<sequence length="551" mass="59557">MTDETDSFRPLPGAVRGAIRRVLAGAAAEADGAGRMLLDVAVGTPEAVLGDVDVILARADPRFWVALEDVREWLRWEEPGSIARPWPTDADSVPALCVKALFSSGPVREQAVLLLGDSVSLAALPVLALRAADWVPQVRDVARDAIIRRLRVDADGTALALIAPMALRLARRRQGHWLVELVTTRIAESRHAHVLEQMLTSPSQLARRAAYRALIHTGALGAERAVQATLHDADIMIRACCAEYAARLAVEANVETNSETDVETNGETDVETNGETDVETNGETDVETDSAKLMRRMLGSSSPLVRVEALGALNRLGELDAIRSSLADRSSLIRGTARFYLKSQGIDFAAYYRELLSGDLDTVTPGAVAGLSECGTAEDAGMVGRLLSHRRVKVRVEALRLLQSRARAIDTEQLLAMIEANEFPAVTRQATVVLLARGARIEPDRLFGLLDTARPTPVRLAGWRLLTARDSAWRLAVNAMLLADPEDAIAGRALNDLVSALERQIYAKPAGRTAELLAAHLANADRMLSAKTAQLLRFIVGMPQAVSEIDS</sequence>
<dbReference type="EMBL" id="JAGSOG010000319">
    <property type="protein sequence ID" value="MBR7838704.1"/>
    <property type="molecule type" value="Genomic_DNA"/>
</dbReference>
<dbReference type="SUPFAM" id="SSF48371">
    <property type="entry name" value="ARM repeat"/>
    <property type="match status" value="2"/>
</dbReference>
<evidence type="ECO:0000313" key="3">
    <source>
        <dbReference type="Proteomes" id="UP000675781"/>
    </source>
</evidence>
<proteinExistence type="predicted"/>
<dbReference type="AlphaFoldDB" id="A0A941F035"/>
<dbReference type="RefSeq" id="WP_212533155.1">
    <property type="nucleotide sequence ID" value="NZ_JAGSOG010000319.1"/>
</dbReference>
<keyword evidence="3" id="KW-1185">Reference proteome</keyword>
<feature type="compositionally biased region" description="Acidic residues" evidence="1">
    <location>
        <begin position="258"/>
        <end position="288"/>
    </location>
</feature>
<comment type="caution">
    <text evidence="2">The sequence shown here is derived from an EMBL/GenBank/DDBJ whole genome shotgun (WGS) entry which is preliminary data.</text>
</comment>
<protein>
    <recommendedName>
        <fullName evidence="4">HEAT repeat domain-containing protein</fullName>
    </recommendedName>
</protein>
<name>A0A941F035_9ACTN</name>
<dbReference type="InterPro" id="IPR016024">
    <property type="entry name" value="ARM-type_fold"/>
</dbReference>
<dbReference type="Proteomes" id="UP000675781">
    <property type="component" value="Unassembled WGS sequence"/>
</dbReference>
<evidence type="ECO:0000313" key="2">
    <source>
        <dbReference type="EMBL" id="MBR7838704.1"/>
    </source>
</evidence>
<organism evidence="2 3">
    <name type="scientific">Actinospica durhamensis</name>
    <dbReference type="NCBI Taxonomy" id="1508375"/>
    <lineage>
        <taxon>Bacteria</taxon>
        <taxon>Bacillati</taxon>
        <taxon>Actinomycetota</taxon>
        <taxon>Actinomycetes</taxon>
        <taxon>Catenulisporales</taxon>
        <taxon>Actinospicaceae</taxon>
        <taxon>Actinospica</taxon>
    </lineage>
</organism>
<gene>
    <name evidence="2" type="ORF">KDL01_35880</name>
</gene>
<evidence type="ECO:0008006" key="4">
    <source>
        <dbReference type="Google" id="ProtNLM"/>
    </source>
</evidence>
<dbReference type="InterPro" id="IPR011989">
    <property type="entry name" value="ARM-like"/>
</dbReference>
<dbReference type="Gene3D" id="1.25.10.10">
    <property type="entry name" value="Leucine-rich Repeat Variant"/>
    <property type="match status" value="1"/>
</dbReference>
<feature type="region of interest" description="Disordered" evidence="1">
    <location>
        <begin position="256"/>
        <end position="288"/>
    </location>
</feature>
<accession>A0A941F035</accession>